<dbReference type="GO" id="GO:0008380">
    <property type="term" value="P:RNA splicing"/>
    <property type="evidence" value="ECO:0007669"/>
    <property type="project" value="InterPro"/>
</dbReference>
<dbReference type="InterPro" id="IPR004023">
    <property type="entry name" value="Mago_nashi"/>
</dbReference>
<proteinExistence type="inferred from homology"/>
<dbReference type="Pfam" id="PF02792">
    <property type="entry name" value="Mago_nashi"/>
    <property type="match status" value="1"/>
</dbReference>
<organism evidence="5 6">
    <name type="scientific">Cylicocyclus nassatus</name>
    <name type="common">Nematode worm</name>
    <dbReference type="NCBI Taxonomy" id="53992"/>
    <lineage>
        <taxon>Eukaryota</taxon>
        <taxon>Metazoa</taxon>
        <taxon>Ecdysozoa</taxon>
        <taxon>Nematoda</taxon>
        <taxon>Chromadorea</taxon>
        <taxon>Rhabditida</taxon>
        <taxon>Rhabditina</taxon>
        <taxon>Rhabditomorpha</taxon>
        <taxon>Strongyloidea</taxon>
        <taxon>Strongylidae</taxon>
        <taxon>Cylicocyclus</taxon>
    </lineage>
</organism>
<evidence type="ECO:0000313" key="5">
    <source>
        <dbReference type="EMBL" id="CAJ0590783.1"/>
    </source>
</evidence>
<dbReference type="InterPro" id="IPR036605">
    <property type="entry name" value="Mago_nashi_sf"/>
</dbReference>
<comment type="subcellular location">
    <subcellularLocation>
        <location evidence="1">Nucleus</location>
    </subcellularLocation>
</comment>
<evidence type="ECO:0000256" key="4">
    <source>
        <dbReference type="ARBA" id="ARBA00023242"/>
    </source>
</evidence>
<keyword evidence="4" id="KW-0539">Nucleus</keyword>
<evidence type="ECO:0000313" key="6">
    <source>
        <dbReference type="Proteomes" id="UP001176961"/>
    </source>
</evidence>
<accession>A0AA36GGY2</accession>
<dbReference type="GO" id="GO:0035145">
    <property type="term" value="C:exon-exon junction complex"/>
    <property type="evidence" value="ECO:0007669"/>
    <property type="project" value="InterPro"/>
</dbReference>
<reference evidence="5" key="1">
    <citation type="submission" date="2023-07" db="EMBL/GenBank/DDBJ databases">
        <authorList>
            <consortium name="CYATHOMIX"/>
        </authorList>
    </citation>
    <scope>NUCLEOTIDE SEQUENCE</scope>
    <source>
        <strain evidence="5">N/A</strain>
    </source>
</reference>
<gene>
    <name evidence="5" type="ORF">CYNAS_LOCUS2766</name>
</gene>
<evidence type="ECO:0000256" key="3">
    <source>
        <dbReference type="ARBA" id="ARBA00022816"/>
    </source>
</evidence>
<dbReference type="SUPFAM" id="SSF89817">
    <property type="entry name" value="Mago nashi protein"/>
    <property type="match status" value="1"/>
</dbReference>
<comment type="caution">
    <text evidence="5">The sequence shown here is derived from an EMBL/GenBank/DDBJ whole genome shotgun (WGS) entry which is preliminary data.</text>
</comment>
<evidence type="ECO:0000256" key="1">
    <source>
        <dbReference type="ARBA" id="ARBA00004123"/>
    </source>
</evidence>
<evidence type="ECO:0000256" key="2">
    <source>
        <dbReference type="ARBA" id="ARBA00009270"/>
    </source>
</evidence>
<dbReference type="EMBL" id="CATQJL010000001">
    <property type="protein sequence ID" value="CAJ0590783.1"/>
    <property type="molecule type" value="Genomic_DNA"/>
</dbReference>
<dbReference type="Proteomes" id="UP001176961">
    <property type="component" value="Unassembled WGS sequence"/>
</dbReference>
<protein>
    <submittedName>
        <fullName evidence="5">Uncharacterized protein</fullName>
    </submittedName>
</protein>
<comment type="similarity">
    <text evidence="2">Belongs to the mago nashi family.</text>
</comment>
<keyword evidence="3" id="KW-0509">mRNA transport</keyword>
<sequence>MACRRRRKVDIIQGKFGLGFLEFRLAKWTTAICQQFNYKNDVLIERRSSFRLSFFRKRIVEDSEIMQDDDAKRPEPG</sequence>
<dbReference type="AlphaFoldDB" id="A0AA36GGY2"/>
<keyword evidence="3" id="KW-0813">Transport</keyword>
<keyword evidence="6" id="KW-1185">Reference proteome</keyword>
<name>A0AA36GGY2_CYLNA</name>
<dbReference type="GO" id="GO:0051028">
    <property type="term" value="P:mRNA transport"/>
    <property type="evidence" value="ECO:0007669"/>
    <property type="project" value="UniProtKB-KW"/>
</dbReference>
<dbReference type="Gene3D" id="3.30.1560.10">
    <property type="entry name" value="Mago nashi"/>
    <property type="match status" value="1"/>
</dbReference>